<dbReference type="Pfam" id="PF00294">
    <property type="entry name" value="PfkB"/>
    <property type="match status" value="1"/>
</dbReference>
<dbReference type="Gene3D" id="3.40.1190.20">
    <property type="match status" value="1"/>
</dbReference>
<dbReference type="SUPFAM" id="SSF53613">
    <property type="entry name" value="Ribokinase-like"/>
    <property type="match status" value="1"/>
</dbReference>
<dbReference type="InterPro" id="IPR011611">
    <property type="entry name" value="PfkB_dom"/>
</dbReference>
<dbReference type="EMBL" id="CP114058">
    <property type="protein sequence ID" value="WAT02322.1"/>
    <property type="molecule type" value="Genomic_DNA"/>
</dbReference>
<dbReference type="PANTHER" id="PTHR10584:SF166">
    <property type="entry name" value="RIBOKINASE"/>
    <property type="match status" value="1"/>
</dbReference>
<proteinExistence type="predicted"/>
<organism evidence="4 5">
    <name type="scientific">Rouxiella chamberiensis</name>
    <dbReference type="NCBI Taxonomy" id="1513468"/>
    <lineage>
        <taxon>Bacteria</taxon>
        <taxon>Pseudomonadati</taxon>
        <taxon>Pseudomonadota</taxon>
        <taxon>Gammaproteobacteria</taxon>
        <taxon>Enterobacterales</taxon>
        <taxon>Yersiniaceae</taxon>
        <taxon>Rouxiella</taxon>
    </lineage>
</organism>
<gene>
    <name evidence="4" type="ORF">O1V66_06825</name>
</gene>
<name>A0ABY7HTL6_9GAMM</name>
<evidence type="ECO:0000313" key="5">
    <source>
        <dbReference type="Proteomes" id="UP001164712"/>
    </source>
</evidence>
<keyword evidence="5" id="KW-1185">Reference proteome</keyword>
<evidence type="ECO:0000259" key="3">
    <source>
        <dbReference type="Pfam" id="PF00294"/>
    </source>
</evidence>
<evidence type="ECO:0000256" key="1">
    <source>
        <dbReference type="ARBA" id="ARBA00022679"/>
    </source>
</evidence>
<dbReference type="RefSeq" id="WP_045047891.1">
    <property type="nucleotide sequence ID" value="NZ_CP114058.1"/>
</dbReference>
<protein>
    <submittedName>
        <fullName evidence="4">Carbohydrate kinase family protein</fullName>
    </submittedName>
</protein>
<evidence type="ECO:0000256" key="2">
    <source>
        <dbReference type="ARBA" id="ARBA00022777"/>
    </source>
</evidence>
<dbReference type="PANTHER" id="PTHR10584">
    <property type="entry name" value="SUGAR KINASE"/>
    <property type="match status" value="1"/>
</dbReference>
<keyword evidence="2 4" id="KW-0418">Kinase</keyword>
<feature type="domain" description="Carbohydrate kinase PfkB" evidence="3">
    <location>
        <begin position="9"/>
        <end position="299"/>
    </location>
</feature>
<sequence length="322" mass="34792">MIKPETSARLYVVGNINVDVIMSTLDEWPQKGTEAMLESSAIRPGGSAGNCALALDALNTPYRLVANQGNDQFTPWLAELFAASAADWPRYACETSLTFGVTHSDHERTFFSNQGHIARLSRDDVLSQLPREAVAGDWVLLCGTFLCTALFAEYSSLLETLKRRGFKVAIDSGWPPAGWSATLRQQLFPCLKNCDALLLNEVETLGLSGCNSLPDAASMLLDLLADNAVVVAKCGPDGAYLWSAQTHLHTPAEAIAVVDTIGAGDSFNAGYFSALIYGQDAATALDWGVRVASAAISSSPRRYPDWQTLFSTAHRANRQENQ</sequence>
<dbReference type="Proteomes" id="UP001164712">
    <property type="component" value="Chromosome"/>
</dbReference>
<dbReference type="InterPro" id="IPR029056">
    <property type="entry name" value="Ribokinase-like"/>
</dbReference>
<accession>A0ABY7HTL6</accession>
<evidence type="ECO:0000313" key="4">
    <source>
        <dbReference type="EMBL" id="WAT02322.1"/>
    </source>
</evidence>
<reference evidence="4" key="1">
    <citation type="submission" date="2022-12" db="EMBL/GenBank/DDBJ databases">
        <title>Complete genome sequence of an Australian strain of Rouxiella badensis DAR84756 and resolution of the R. badensis DSM100043 and R. chamberiensis DSM28324 genomes.</title>
        <authorList>
            <person name="Paul S."/>
            <person name="Anderson P.J."/>
            <person name="Maynard G."/>
            <person name="Dyall-Smith M."/>
            <person name="Kudinha T."/>
        </authorList>
    </citation>
    <scope>NUCLEOTIDE SEQUENCE</scope>
    <source>
        <strain evidence="4">DSM 28324</strain>
    </source>
</reference>
<dbReference type="GO" id="GO:0016301">
    <property type="term" value="F:kinase activity"/>
    <property type="evidence" value="ECO:0007669"/>
    <property type="project" value="UniProtKB-KW"/>
</dbReference>
<keyword evidence="1" id="KW-0808">Transferase</keyword>